<dbReference type="AlphaFoldDB" id="A0A0C9ZKE7"/>
<reference evidence="1 2" key="1">
    <citation type="submission" date="2014-04" db="EMBL/GenBank/DDBJ databases">
        <authorList>
            <consortium name="DOE Joint Genome Institute"/>
            <person name="Kuo A."/>
            <person name="Kohler A."/>
            <person name="Costa M.D."/>
            <person name="Nagy L.G."/>
            <person name="Floudas D."/>
            <person name="Copeland A."/>
            <person name="Barry K.W."/>
            <person name="Cichocki N."/>
            <person name="Veneault-Fourrey C."/>
            <person name="LaButti K."/>
            <person name="Lindquist E.A."/>
            <person name="Lipzen A."/>
            <person name="Lundell T."/>
            <person name="Morin E."/>
            <person name="Murat C."/>
            <person name="Sun H."/>
            <person name="Tunlid A."/>
            <person name="Henrissat B."/>
            <person name="Grigoriev I.V."/>
            <person name="Hibbett D.S."/>
            <person name="Martin F."/>
            <person name="Nordberg H.P."/>
            <person name="Cantor M.N."/>
            <person name="Hua S.X."/>
        </authorList>
    </citation>
    <scope>NUCLEOTIDE SEQUENCE [LARGE SCALE GENOMIC DNA]</scope>
    <source>
        <strain evidence="1 2">441</strain>
    </source>
</reference>
<name>A0A0C9ZKE7_9AGAM</name>
<protein>
    <submittedName>
        <fullName evidence="1">Uncharacterized protein</fullName>
    </submittedName>
</protein>
<evidence type="ECO:0000313" key="2">
    <source>
        <dbReference type="Proteomes" id="UP000054018"/>
    </source>
</evidence>
<accession>A0A0C9ZKE7</accession>
<gene>
    <name evidence="1" type="ORF">PISMIDRAFT_477590</name>
</gene>
<dbReference type="Proteomes" id="UP000054018">
    <property type="component" value="Unassembled WGS sequence"/>
</dbReference>
<dbReference type="EMBL" id="KN833733">
    <property type="protein sequence ID" value="KIK22902.1"/>
    <property type="molecule type" value="Genomic_DNA"/>
</dbReference>
<keyword evidence="2" id="KW-1185">Reference proteome</keyword>
<reference evidence="2" key="2">
    <citation type="submission" date="2015-01" db="EMBL/GenBank/DDBJ databases">
        <title>Evolutionary Origins and Diversification of the Mycorrhizal Mutualists.</title>
        <authorList>
            <consortium name="DOE Joint Genome Institute"/>
            <consortium name="Mycorrhizal Genomics Consortium"/>
            <person name="Kohler A."/>
            <person name="Kuo A."/>
            <person name="Nagy L.G."/>
            <person name="Floudas D."/>
            <person name="Copeland A."/>
            <person name="Barry K.W."/>
            <person name="Cichocki N."/>
            <person name="Veneault-Fourrey C."/>
            <person name="LaButti K."/>
            <person name="Lindquist E.A."/>
            <person name="Lipzen A."/>
            <person name="Lundell T."/>
            <person name="Morin E."/>
            <person name="Murat C."/>
            <person name="Riley R."/>
            <person name="Ohm R."/>
            <person name="Sun H."/>
            <person name="Tunlid A."/>
            <person name="Henrissat B."/>
            <person name="Grigoriev I.V."/>
            <person name="Hibbett D.S."/>
            <person name="Martin F."/>
        </authorList>
    </citation>
    <scope>NUCLEOTIDE SEQUENCE [LARGE SCALE GENOMIC DNA]</scope>
    <source>
        <strain evidence="2">441</strain>
    </source>
</reference>
<evidence type="ECO:0000313" key="1">
    <source>
        <dbReference type="EMBL" id="KIK22902.1"/>
    </source>
</evidence>
<dbReference type="HOGENOM" id="CLU_1644391_0_0_1"/>
<organism evidence="1 2">
    <name type="scientific">Pisolithus microcarpus 441</name>
    <dbReference type="NCBI Taxonomy" id="765257"/>
    <lineage>
        <taxon>Eukaryota</taxon>
        <taxon>Fungi</taxon>
        <taxon>Dikarya</taxon>
        <taxon>Basidiomycota</taxon>
        <taxon>Agaricomycotina</taxon>
        <taxon>Agaricomycetes</taxon>
        <taxon>Agaricomycetidae</taxon>
        <taxon>Boletales</taxon>
        <taxon>Sclerodermatineae</taxon>
        <taxon>Pisolithaceae</taxon>
        <taxon>Pisolithus</taxon>
    </lineage>
</organism>
<proteinExistence type="predicted"/>
<sequence>MSPVDNEGSCRLAILSVHCIVQYLHSAYTDQLLGLSLHSSTTNQNGGERFTCLEASAASTKKSCGSLMAAPLSNARIVSRYCRRRLANCLQTTKTRKLAMRTSKATKSLQSSCRGPYRAHCTALEKKHDVSGNLGMDSCGHTDAEHAAPSWTGNVDEGLDV</sequence>